<dbReference type="EMBL" id="VUAA01000010">
    <property type="protein sequence ID" value="KAA1254742.1"/>
    <property type="molecule type" value="Genomic_DNA"/>
</dbReference>
<comment type="caution">
    <text evidence="1">The sequence shown here is derived from an EMBL/GenBank/DDBJ whole genome shotgun (WGS) entry which is preliminary data.</text>
</comment>
<proteinExistence type="predicted"/>
<accession>A0A5B1C3R7</accession>
<name>A0A5B1C3R7_VIBCL</name>
<evidence type="ECO:0000313" key="1">
    <source>
        <dbReference type="EMBL" id="KAA1254742.1"/>
    </source>
</evidence>
<dbReference type="Proteomes" id="UP000323225">
    <property type="component" value="Unassembled WGS sequence"/>
</dbReference>
<evidence type="ECO:0000313" key="2">
    <source>
        <dbReference type="Proteomes" id="UP000323225"/>
    </source>
</evidence>
<sequence length="106" mass="11780">MKDLEAINLAKNFIENSMRDVLFQSNSANALNFSANAFGGKRHYGEIIVTDFGNEKNVCIRFLAGNKEHQNGCCELTLPVSGNLSFKTKEKSRLSTVVQYMNSVNS</sequence>
<dbReference type="AlphaFoldDB" id="A0A5B1C3R7"/>
<protein>
    <submittedName>
        <fullName evidence="1">Uncharacterized protein</fullName>
    </submittedName>
</protein>
<reference evidence="1 2" key="1">
    <citation type="submission" date="2019-09" db="EMBL/GenBank/DDBJ databases">
        <authorList>
            <person name="Kritzky A."/>
            <person name="Schelkanova E.Y."/>
            <person name="Alkhova Z.V."/>
            <person name="Smirnova N.I."/>
        </authorList>
    </citation>
    <scope>NUCLEOTIDE SEQUENCE [LARGE SCALE GENOMIC DNA]</scope>
    <source>
        <strain evidence="1 2">M1526</strain>
    </source>
</reference>
<gene>
    <name evidence="1" type="ORF">F0M16_10775</name>
</gene>
<organism evidence="1 2">
    <name type="scientific">Vibrio cholerae</name>
    <dbReference type="NCBI Taxonomy" id="666"/>
    <lineage>
        <taxon>Bacteria</taxon>
        <taxon>Pseudomonadati</taxon>
        <taxon>Pseudomonadota</taxon>
        <taxon>Gammaproteobacteria</taxon>
        <taxon>Vibrionales</taxon>
        <taxon>Vibrionaceae</taxon>
        <taxon>Vibrio</taxon>
    </lineage>
</organism>